<gene>
    <name evidence="1" type="ORF">SAMN00808754_2072</name>
</gene>
<accession>A0A1W1VY34</accession>
<sequence length="69" mass="7745">MFFTIVLDEPLKVAAFPGGKEHVVIRFETGRGDIQAAYLTKENARQLIDKISKVLLKEETLDEVTEANP</sequence>
<keyword evidence="2" id="KW-1185">Reference proteome</keyword>
<proteinExistence type="predicted"/>
<name>A0A1W1VY34_9FIRM</name>
<dbReference type="STRING" id="698762.SAMN00808754_2072"/>
<dbReference type="EMBL" id="LT838272">
    <property type="protein sequence ID" value="SMB98001.1"/>
    <property type="molecule type" value="Genomic_DNA"/>
</dbReference>
<protein>
    <submittedName>
        <fullName evidence="1">Uncharacterized protein</fullName>
    </submittedName>
</protein>
<dbReference type="Proteomes" id="UP000192569">
    <property type="component" value="Chromosome I"/>
</dbReference>
<evidence type="ECO:0000313" key="2">
    <source>
        <dbReference type="Proteomes" id="UP000192569"/>
    </source>
</evidence>
<evidence type="ECO:0000313" key="1">
    <source>
        <dbReference type="EMBL" id="SMB98001.1"/>
    </source>
</evidence>
<reference evidence="1 2" key="1">
    <citation type="submission" date="2017-04" db="EMBL/GenBank/DDBJ databases">
        <authorList>
            <person name="Afonso C.L."/>
            <person name="Miller P.J."/>
            <person name="Scott M.A."/>
            <person name="Spackman E."/>
            <person name="Goraichik I."/>
            <person name="Dimitrov K.M."/>
            <person name="Suarez D.L."/>
            <person name="Swayne D.E."/>
        </authorList>
    </citation>
    <scope>NUCLEOTIDE SEQUENCE [LARGE SCALE GENOMIC DNA]</scope>
    <source>
        <strain evidence="1 2">ToBE</strain>
    </source>
</reference>
<dbReference type="RefSeq" id="WP_084665644.1">
    <property type="nucleotide sequence ID" value="NZ_LT838272.1"/>
</dbReference>
<dbReference type="AlphaFoldDB" id="A0A1W1VY34"/>
<organism evidence="1 2">
    <name type="scientific">Thermanaeromonas toyohensis ToBE</name>
    <dbReference type="NCBI Taxonomy" id="698762"/>
    <lineage>
        <taxon>Bacteria</taxon>
        <taxon>Bacillati</taxon>
        <taxon>Bacillota</taxon>
        <taxon>Clostridia</taxon>
        <taxon>Neomoorellales</taxon>
        <taxon>Neomoorellaceae</taxon>
        <taxon>Thermanaeromonas</taxon>
    </lineage>
</organism>